<comment type="caution">
    <text evidence="2">The sequence shown here is derived from an EMBL/GenBank/DDBJ whole genome shotgun (WGS) entry which is preliminary data.</text>
</comment>
<evidence type="ECO:0000313" key="2">
    <source>
        <dbReference type="EMBL" id="CAE1303342.1"/>
    </source>
</evidence>
<reference evidence="2" key="1">
    <citation type="submission" date="2021-01" db="EMBL/GenBank/DDBJ databases">
        <authorList>
            <person name="Li R."/>
            <person name="Bekaert M."/>
        </authorList>
    </citation>
    <scope>NUCLEOTIDE SEQUENCE</scope>
    <source>
        <strain evidence="2">Farmed</strain>
    </source>
</reference>
<evidence type="ECO:0008006" key="4">
    <source>
        <dbReference type="Google" id="ProtNLM"/>
    </source>
</evidence>
<name>A0A812DJW3_ACAPH</name>
<gene>
    <name evidence="2" type="ORF">SPHA_55489</name>
</gene>
<keyword evidence="3" id="KW-1185">Reference proteome</keyword>
<dbReference type="AlphaFoldDB" id="A0A812DJW3"/>
<organism evidence="2 3">
    <name type="scientific">Acanthosepion pharaonis</name>
    <name type="common">Pharaoh cuttlefish</name>
    <name type="synonym">Sepia pharaonis</name>
    <dbReference type="NCBI Taxonomy" id="158019"/>
    <lineage>
        <taxon>Eukaryota</taxon>
        <taxon>Metazoa</taxon>
        <taxon>Spiralia</taxon>
        <taxon>Lophotrochozoa</taxon>
        <taxon>Mollusca</taxon>
        <taxon>Cephalopoda</taxon>
        <taxon>Coleoidea</taxon>
        <taxon>Decapodiformes</taxon>
        <taxon>Sepiida</taxon>
        <taxon>Sepiina</taxon>
        <taxon>Sepiidae</taxon>
        <taxon>Acanthosepion</taxon>
    </lineage>
</organism>
<proteinExistence type="predicted"/>
<evidence type="ECO:0000313" key="3">
    <source>
        <dbReference type="Proteomes" id="UP000597762"/>
    </source>
</evidence>
<keyword evidence="1" id="KW-0812">Transmembrane</keyword>
<evidence type="ECO:0000256" key="1">
    <source>
        <dbReference type="SAM" id="Phobius"/>
    </source>
</evidence>
<accession>A0A812DJW3</accession>
<keyword evidence="1" id="KW-1133">Transmembrane helix</keyword>
<sequence length="164" mass="19448">MLQLTHRYCLFIRNLWRLRLFTEDRHPNIYIIKHFHEKILKLRYCYRITRSAPTFPSSSFPALFSFLSLSRLSLSLSLSLFFSYFFLFSSFYFYCAYMPLRFCTIVMPRTNRLHQRRPRRSSLFLSADALFTNAIDWTSNTAVPSLYLQAVALKPDNAPSTDTL</sequence>
<dbReference type="Proteomes" id="UP000597762">
    <property type="component" value="Unassembled WGS sequence"/>
</dbReference>
<feature type="transmembrane region" description="Helical" evidence="1">
    <location>
        <begin position="60"/>
        <end position="85"/>
    </location>
</feature>
<dbReference type="EMBL" id="CAHIKZ030003702">
    <property type="protein sequence ID" value="CAE1303342.1"/>
    <property type="molecule type" value="Genomic_DNA"/>
</dbReference>
<keyword evidence="1" id="KW-0472">Membrane</keyword>
<protein>
    <recommendedName>
        <fullName evidence="4">Transmembrane protein</fullName>
    </recommendedName>
</protein>